<dbReference type="GeneID" id="106077345"/>
<dbReference type="PANTHER" id="PTHR11161">
    <property type="entry name" value="O-ACYLTRANSFERASE"/>
    <property type="match status" value="1"/>
</dbReference>
<keyword evidence="2" id="KW-0472">Membrane</keyword>
<evidence type="ECO:0000259" key="4">
    <source>
        <dbReference type="SMART" id="SM00703"/>
    </source>
</evidence>
<feature type="domain" description="Nose resistant-to-fluoxetine protein N-terminal" evidence="4">
    <location>
        <begin position="230"/>
        <end position="386"/>
    </location>
</feature>
<accession>A0A9W2YMJ3</accession>
<dbReference type="OrthoDB" id="207378at2759"/>
<evidence type="ECO:0000256" key="1">
    <source>
        <dbReference type="SAM" id="MobiDB-lite"/>
    </source>
</evidence>
<dbReference type="InterPro" id="IPR006621">
    <property type="entry name" value="Nose-resist-to-fluoxetine_N"/>
</dbReference>
<evidence type="ECO:0000313" key="6">
    <source>
        <dbReference type="RefSeq" id="XP_055863875.1"/>
    </source>
</evidence>
<evidence type="ECO:0000313" key="5">
    <source>
        <dbReference type="Proteomes" id="UP001165740"/>
    </source>
</evidence>
<dbReference type="PANTHER" id="PTHR11161:SF0">
    <property type="entry name" value="O-ACYLTRANSFERASE LIKE PROTEIN"/>
    <property type="match status" value="1"/>
</dbReference>
<dbReference type="Pfam" id="PF20146">
    <property type="entry name" value="NRF"/>
    <property type="match status" value="1"/>
</dbReference>
<feature type="transmembrane region" description="Helical" evidence="2">
    <location>
        <begin position="399"/>
        <end position="422"/>
    </location>
</feature>
<dbReference type="OMA" id="FWRLTPM"/>
<proteinExistence type="predicted"/>
<keyword evidence="5" id="KW-1185">Reference proteome</keyword>
<organism evidence="5 6">
    <name type="scientific">Biomphalaria glabrata</name>
    <name type="common">Bloodfluke planorb</name>
    <name type="synonym">Freshwater snail</name>
    <dbReference type="NCBI Taxonomy" id="6526"/>
    <lineage>
        <taxon>Eukaryota</taxon>
        <taxon>Metazoa</taxon>
        <taxon>Spiralia</taxon>
        <taxon>Lophotrochozoa</taxon>
        <taxon>Mollusca</taxon>
        <taxon>Gastropoda</taxon>
        <taxon>Heterobranchia</taxon>
        <taxon>Euthyneura</taxon>
        <taxon>Panpulmonata</taxon>
        <taxon>Hygrophila</taxon>
        <taxon>Lymnaeoidea</taxon>
        <taxon>Planorbidae</taxon>
        <taxon>Biomphalaria</taxon>
    </lineage>
</organism>
<dbReference type="InterPro" id="IPR002656">
    <property type="entry name" value="Acyl_transf_3_dom"/>
</dbReference>
<keyword evidence="3" id="KW-0732">Signal</keyword>
<feature type="transmembrane region" description="Helical" evidence="2">
    <location>
        <begin position="868"/>
        <end position="886"/>
    </location>
</feature>
<feature type="transmembrane region" description="Helical" evidence="2">
    <location>
        <begin position="626"/>
        <end position="644"/>
    </location>
</feature>
<dbReference type="RefSeq" id="XP_055863875.1">
    <property type="nucleotide sequence ID" value="XM_056007900.1"/>
</dbReference>
<feature type="signal peptide" evidence="3">
    <location>
        <begin position="1"/>
        <end position="24"/>
    </location>
</feature>
<evidence type="ECO:0000256" key="2">
    <source>
        <dbReference type="SAM" id="Phobius"/>
    </source>
</evidence>
<feature type="transmembrane region" description="Helical" evidence="2">
    <location>
        <begin position="540"/>
        <end position="558"/>
    </location>
</feature>
<feature type="chain" id="PRO_5040788732" evidence="3">
    <location>
        <begin position="25"/>
        <end position="938"/>
    </location>
</feature>
<evidence type="ECO:0000256" key="3">
    <source>
        <dbReference type="SAM" id="SignalP"/>
    </source>
</evidence>
<feature type="transmembrane region" description="Helical" evidence="2">
    <location>
        <begin position="790"/>
        <end position="810"/>
    </location>
</feature>
<feature type="transmembrane region" description="Helical" evidence="2">
    <location>
        <begin position="578"/>
        <end position="606"/>
    </location>
</feature>
<dbReference type="AlphaFoldDB" id="A0A9W2YMJ3"/>
<feature type="compositionally biased region" description="Polar residues" evidence="1">
    <location>
        <begin position="113"/>
        <end position="125"/>
    </location>
</feature>
<keyword evidence="2" id="KW-1133">Transmembrane helix</keyword>
<name>A0A9W2YMJ3_BIOGL</name>
<dbReference type="InterPro" id="IPR052728">
    <property type="entry name" value="O2_lipid_transport_reg"/>
</dbReference>
<reference evidence="6" key="1">
    <citation type="submission" date="2025-08" db="UniProtKB">
        <authorList>
            <consortium name="RefSeq"/>
        </authorList>
    </citation>
    <scope>IDENTIFICATION</scope>
</reference>
<protein>
    <submittedName>
        <fullName evidence="6">O-acyltransferase like protein-like</fullName>
    </submittedName>
</protein>
<keyword evidence="2" id="KW-0812">Transmembrane</keyword>
<dbReference type="Proteomes" id="UP001165740">
    <property type="component" value="Chromosome 13"/>
</dbReference>
<feature type="transmembrane region" description="Helical" evidence="2">
    <location>
        <begin position="716"/>
        <end position="736"/>
    </location>
</feature>
<dbReference type="Pfam" id="PF01757">
    <property type="entry name" value="Acyl_transf_3"/>
    <property type="match status" value="1"/>
</dbReference>
<sequence>MICKRVISLLRLILVLILLHLIMTKESESRNTTQATRDRIQSLLLTSSTHSLVNHWDNNETNSQSPNVSQEKPTMDLLLGLRSSEKTPEAAASQKNTTLFGGKHTLLGPQLRDNMSTGDENQISKTDLDAESNTNSLNSVLNTSRLESWLSFDNFLSRIANLTQANKEKNSEWSTYLEKEAKKVYSRFNFNSYDVKVEFLRFNYAQLLKTVLTKEKVKSEQLFPPVPGISAACYVHLMDWFDGVARWKNRTEKPDQEDMKWTLKMFDSFGRPSAGLINGVLQLEGDYDQCLDIHPYVPAGTVDGKGTVRGEVVFSTRYCRAEIPVGPYYTLGLPKEVNTFWTEKQSFYLNFNWGICVPDSCHSEDIKAFLNKGTLAALELEVDKVTCFDEPSLSEDPGAVATIVILVTFLILVTGCSVLDIYRLHGPWFRWHHKGNLQEKKPEKDTILLNHYCNRAFEMDIPSPDVVGQLDSCQHSQQNAAVEEDAVELPGSDSLASKVPKPKSIVEDLINRLSFYSNFLRLIDADTTRETFTCIQGMKVVSMAWIVAGHCYTYGGLLDEANIIFKNTAELVIRSSSLTFHLVGSAHLAVDTFFVISGFLVMYITLRTMETRAKPMFWLTFFLHRFWRLTPMYMMVLAVGTNLYDHIVRGPLKADNFEEFEECKDKWWSHLFYVNNFYRPDKKCMTWSWYMSVDMQLYIISPVFIYATYKSRKVGVAMLVSLCFVGAASAFVAEYLNGGQFVLMDLRFLEYWSYVYSMPYTRVAAYGIGMLLAVNMYYNPEQKPMSTPVVIILWVTSLSVGVFLVLINHIQWKMNSDLWLPWQQSLYEALVRPTWALCVAWVIYACHNGHGGVANSILSWKPFLVLSRLTYAVYLLHPLVILFVIYSRRTTIYLHPAYISMVYNYIGNLSLTYLLAVIFSLTFEVPMLALERLVLQRH</sequence>
<dbReference type="GO" id="GO:0016747">
    <property type="term" value="F:acyltransferase activity, transferring groups other than amino-acyl groups"/>
    <property type="evidence" value="ECO:0007669"/>
    <property type="project" value="InterPro"/>
</dbReference>
<feature type="transmembrane region" description="Helical" evidence="2">
    <location>
        <begin position="906"/>
        <end position="930"/>
    </location>
</feature>
<feature type="transmembrane region" description="Helical" evidence="2">
    <location>
        <begin position="756"/>
        <end position="778"/>
    </location>
</feature>
<gene>
    <name evidence="6" type="primary">LOC106077345</name>
</gene>
<dbReference type="SMART" id="SM00703">
    <property type="entry name" value="NRF"/>
    <property type="match status" value="1"/>
</dbReference>
<feature type="transmembrane region" description="Helical" evidence="2">
    <location>
        <begin position="687"/>
        <end position="709"/>
    </location>
</feature>
<feature type="region of interest" description="Disordered" evidence="1">
    <location>
        <begin position="100"/>
        <end position="127"/>
    </location>
</feature>